<dbReference type="NCBIfam" id="TIGR04183">
    <property type="entry name" value="Por_Secre_tail"/>
    <property type="match status" value="1"/>
</dbReference>
<evidence type="ECO:0000256" key="1">
    <source>
        <dbReference type="ARBA" id="ARBA00022729"/>
    </source>
</evidence>
<gene>
    <name evidence="3" type="ORF">ACFQO9_14450</name>
</gene>
<dbReference type="InterPro" id="IPR026444">
    <property type="entry name" value="Secre_tail"/>
</dbReference>
<comment type="caution">
    <text evidence="3">The sequence shown here is derived from an EMBL/GenBank/DDBJ whole genome shotgun (WGS) entry which is preliminary data.</text>
</comment>
<accession>A0ABW2LZA8</accession>
<proteinExistence type="predicted"/>
<name>A0ABW2LZA8_9FLAO</name>
<reference evidence="4" key="1">
    <citation type="journal article" date="2019" name="Int. J. Syst. Evol. Microbiol.">
        <title>The Global Catalogue of Microorganisms (GCM) 10K type strain sequencing project: providing services to taxonomists for standard genome sequencing and annotation.</title>
        <authorList>
            <consortium name="The Broad Institute Genomics Platform"/>
            <consortium name="The Broad Institute Genome Sequencing Center for Infectious Disease"/>
            <person name="Wu L."/>
            <person name="Ma J."/>
        </authorList>
    </citation>
    <scope>NUCLEOTIDE SEQUENCE [LARGE SCALE GENOMIC DNA]</scope>
    <source>
        <strain evidence="4">CCUG 54781</strain>
    </source>
</reference>
<keyword evidence="1 2" id="KW-0732">Signal</keyword>
<evidence type="ECO:0000313" key="4">
    <source>
        <dbReference type="Proteomes" id="UP001596550"/>
    </source>
</evidence>
<evidence type="ECO:0000313" key="3">
    <source>
        <dbReference type="EMBL" id="MFC7347924.1"/>
    </source>
</evidence>
<keyword evidence="4" id="KW-1185">Reference proteome</keyword>
<evidence type="ECO:0000256" key="2">
    <source>
        <dbReference type="SAM" id="SignalP"/>
    </source>
</evidence>
<dbReference type="RefSeq" id="WP_378180642.1">
    <property type="nucleotide sequence ID" value="NZ_JBHTCR010000007.1"/>
</dbReference>
<feature type="signal peptide" evidence="2">
    <location>
        <begin position="1"/>
        <end position="19"/>
    </location>
</feature>
<dbReference type="Proteomes" id="UP001596550">
    <property type="component" value="Unassembled WGS sequence"/>
</dbReference>
<feature type="chain" id="PRO_5045260701" evidence="2">
    <location>
        <begin position="20"/>
        <end position="668"/>
    </location>
</feature>
<organism evidence="3 4">
    <name type="scientific">Chryseobacterium zhengzhouense</name>
    <dbReference type="NCBI Taxonomy" id="1636086"/>
    <lineage>
        <taxon>Bacteria</taxon>
        <taxon>Pseudomonadati</taxon>
        <taxon>Bacteroidota</taxon>
        <taxon>Flavobacteriia</taxon>
        <taxon>Flavobacteriales</taxon>
        <taxon>Weeksellaceae</taxon>
        <taxon>Chryseobacterium group</taxon>
        <taxon>Chryseobacterium</taxon>
    </lineage>
</organism>
<protein>
    <submittedName>
        <fullName evidence="3">T9SS type A sorting domain-containing protein</fullName>
    </submittedName>
</protein>
<sequence length="668" mass="72145">MKKNLLTIGLLAIGLSVQAQVLLHVDDTAKMYVSNGTLVYNGGGLQTRGTGNIDLYGNMMVVGNNTSDVLRTITTNATDPKFDGGNIVLHLNSGAPVSATYGQLYITGIPQGNITGIVDKEYAATKHGSYQQIGIPFNGKSFSSLGTDLGNGTNAFNNTRWGGREILKWNNDKLRFDGSIPVTAPITSFTQAGITIDALSATSVTTPADRTAYYTVGTTNWVTDAVRMVKGSPYADGITGADRITLNSAPQLAVSFGVGTGNNQNFYYEKYNTYIFDNFSTTLAWTGDWGRYTYQFSNPYLTNIDLSLIGYDEGTSNTDNNDFGNNNIWGIAVDPQNVVYNSSTGTTSSYDLTQRVTFAANGVPNGNYNALVIKPLGTFKIKLRNGTNQLLDFDNLRRFSATPRAATTSYSVTAAKNTNNGTIKQLGVLALDANGNQIGETYYVVSPDYATGHIQNSAISSVQAVTTPSAIIQTFEEAPTGGIDQNYSSAYRLYINEANETNYLGKRIDMSVFGSNVASLKFEIRDNANLVADNTHILSGGTGFYYTVANGQAVQIKQGDVIPVANSNYGLYYGAPQNVLNTNEAKPQSRTLITYHPAIDNYIVRFDPEWKSASIEVFDASGKLVISEKSVKTNSDYVIKLDSNLKAVYVVKVVGNDGTIVNSKILIK</sequence>
<dbReference type="EMBL" id="JBHTCR010000007">
    <property type="protein sequence ID" value="MFC7347924.1"/>
    <property type="molecule type" value="Genomic_DNA"/>
</dbReference>